<dbReference type="WBParaSite" id="L893_g33193.t1">
    <property type="protein sequence ID" value="L893_g33193.t1"/>
    <property type="gene ID" value="L893_g33193"/>
</dbReference>
<keyword evidence="2" id="KW-1185">Reference proteome</keyword>
<organism evidence="2 3">
    <name type="scientific">Steinernema glaseri</name>
    <dbReference type="NCBI Taxonomy" id="37863"/>
    <lineage>
        <taxon>Eukaryota</taxon>
        <taxon>Metazoa</taxon>
        <taxon>Ecdysozoa</taxon>
        <taxon>Nematoda</taxon>
        <taxon>Chromadorea</taxon>
        <taxon>Rhabditida</taxon>
        <taxon>Tylenchina</taxon>
        <taxon>Panagrolaimomorpha</taxon>
        <taxon>Strongyloidoidea</taxon>
        <taxon>Steinernematidae</taxon>
        <taxon>Steinernema</taxon>
    </lineage>
</organism>
<evidence type="ECO:0000313" key="2">
    <source>
        <dbReference type="Proteomes" id="UP000095287"/>
    </source>
</evidence>
<evidence type="ECO:0000256" key="1">
    <source>
        <dbReference type="SAM" id="SignalP"/>
    </source>
</evidence>
<keyword evidence="1" id="KW-0732">Signal</keyword>
<dbReference type="Proteomes" id="UP000095287">
    <property type="component" value="Unplaced"/>
</dbReference>
<feature type="signal peptide" evidence="1">
    <location>
        <begin position="1"/>
        <end position="22"/>
    </location>
</feature>
<feature type="chain" id="PRO_5009314218" evidence="1">
    <location>
        <begin position="23"/>
        <end position="141"/>
    </location>
</feature>
<protein>
    <submittedName>
        <fullName evidence="3">C6 domain-containing protein</fullName>
    </submittedName>
</protein>
<dbReference type="AlphaFoldDB" id="A0A1I8A5W7"/>
<name>A0A1I8A5W7_9BILA</name>
<sequence length="141" mass="14984">MLLATAALLLLLLAKSTSGCAATRNTPGPTVPGPGANNRCNACGDTVKKWLEPDAENILRKAIERDTVRPGADGCLRRTIGCDGVPNAVDTALQWNLNLAGTSKDTPASVDEELVCDEQARWTLLRQNEKIPITDVECLSG</sequence>
<reference evidence="3" key="1">
    <citation type="submission" date="2016-11" db="UniProtKB">
        <authorList>
            <consortium name="WormBaseParasite"/>
        </authorList>
    </citation>
    <scope>IDENTIFICATION</scope>
</reference>
<proteinExistence type="predicted"/>
<accession>A0A1I8A5W7</accession>
<evidence type="ECO:0000313" key="3">
    <source>
        <dbReference type="WBParaSite" id="L893_g33193.t1"/>
    </source>
</evidence>